<dbReference type="SUPFAM" id="SSF51230">
    <property type="entry name" value="Single hybrid motif"/>
    <property type="match status" value="1"/>
</dbReference>
<comment type="caution">
    <text evidence="1">The sequence shown here is derived from an EMBL/GenBank/DDBJ whole genome shotgun (WGS) entry which is preliminary data.</text>
</comment>
<dbReference type="Pfam" id="PF01597">
    <property type="entry name" value="GCV_H"/>
    <property type="match status" value="1"/>
</dbReference>
<dbReference type="Gene3D" id="2.40.50.100">
    <property type="match status" value="1"/>
</dbReference>
<dbReference type="Proteomes" id="UP000244066">
    <property type="component" value="Unassembled WGS sequence"/>
</dbReference>
<evidence type="ECO:0000313" key="2">
    <source>
        <dbReference type="Proteomes" id="UP000244066"/>
    </source>
</evidence>
<dbReference type="EMBL" id="NDWU01000009">
    <property type="protein sequence ID" value="PUA32102.1"/>
    <property type="molecule type" value="Genomic_DNA"/>
</dbReference>
<name>A0A2R7Y5H7_9ARCH</name>
<dbReference type="GO" id="GO:0005737">
    <property type="term" value="C:cytoplasm"/>
    <property type="evidence" value="ECO:0007669"/>
    <property type="project" value="TreeGrafter"/>
</dbReference>
<dbReference type="PANTHER" id="PTHR11715:SF3">
    <property type="entry name" value="GLYCINE CLEAVAGE SYSTEM H PROTEIN-RELATED"/>
    <property type="match status" value="1"/>
</dbReference>
<gene>
    <name evidence="1" type="ORF">B9J98_04435</name>
</gene>
<evidence type="ECO:0000313" key="1">
    <source>
        <dbReference type="EMBL" id="PUA32102.1"/>
    </source>
</evidence>
<dbReference type="AlphaFoldDB" id="A0A2R7Y5H7"/>
<dbReference type="InterPro" id="IPR011053">
    <property type="entry name" value="Single_hybrid_motif"/>
</dbReference>
<reference evidence="1 2" key="1">
    <citation type="submission" date="2017-04" db="EMBL/GenBank/DDBJ databases">
        <title>Draft Aigarchaeota genome from a New Zealand hot spring.</title>
        <authorList>
            <person name="Reysenbach A.-L."/>
            <person name="Donaho J.A."/>
            <person name="Gerhart J."/>
            <person name="Kelley J.F."/>
            <person name="Kouba K."/>
            <person name="Podar M."/>
            <person name="Stott M."/>
        </authorList>
    </citation>
    <scope>NUCLEOTIDE SEQUENCE [LARGE SCALE GENOMIC DNA]</scope>
    <source>
        <strain evidence="1">NZ13_MG1</strain>
    </source>
</reference>
<dbReference type="GO" id="GO:0005960">
    <property type="term" value="C:glycine cleavage complex"/>
    <property type="evidence" value="ECO:0007669"/>
    <property type="project" value="InterPro"/>
</dbReference>
<organism evidence="1 2">
    <name type="scientific">Candidatus Terraquivivens tikiterensis</name>
    <dbReference type="NCBI Taxonomy" id="1980982"/>
    <lineage>
        <taxon>Archaea</taxon>
        <taxon>Nitrososphaerota</taxon>
        <taxon>Candidatus Wolframiiraptoraceae</taxon>
        <taxon>Candidatus Terraquivivens</taxon>
    </lineage>
</organism>
<dbReference type="InterPro" id="IPR033753">
    <property type="entry name" value="GCV_H/Fam206"/>
</dbReference>
<dbReference type="PANTHER" id="PTHR11715">
    <property type="entry name" value="GLYCINE CLEAVAGE SYSTEM H PROTEIN"/>
    <property type="match status" value="1"/>
</dbReference>
<dbReference type="GO" id="GO:0009249">
    <property type="term" value="P:protein lipoylation"/>
    <property type="evidence" value="ECO:0007669"/>
    <property type="project" value="TreeGrafter"/>
</dbReference>
<sequence length="122" mass="13826">MSERRSVQERLLTYDNLWVKIEQRSPTPMIRVGIKDTVLKTIGQVEAFRALPKGRCVNKGYPFGSIEHGRKIIILRSPVTGSIVEVNEEVIKNSQLINEDPYGKGWIAVLKPNNIEELNALL</sequence>
<dbReference type="CDD" id="cd06848">
    <property type="entry name" value="GCS_H"/>
    <property type="match status" value="1"/>
</dbReference>
<dbReference type="InterPro" id="IPR002930">
    <property type="entry name" value="GCV_H"/>
</dbReference>
<accession>A0A2R7Y5H7</accession>
<evidence type="ECO:0008006" key="3">
    <source>
        <dbReference type="Google" id="ProtNLM"/>
    </source>
</evidence>
<proteinExistence type="predicted"/>
<protein>
    <recommendedName>
        <fullName evidence="3">Glycine cleavage system H protein</fullName>
    </recommendedName>
</protein>
<dbReference type="GO" id="GO:0019464">
    <property type="term" value="P:glycine decarboxylation via glycine cleavage system"/>
    <property type="evidence" value="ECO:0007669"/>
    <property type="project" value="InterPro"/>
</dbReference>